<feature type="non-terminal residue" evidence="1">
    <location>
        <position position="96"/>
    </location>
</feature>
<sequence length="96" mass="10870">HYPYLMEINPRIPGSIRASASGVNIIEREGISVMHPSRFVLVGSMNPEEGDLPPQIADRLGLEVKIKAPRDAKQRAEITRRVIDFDDNPKAFIRKY</sequence>
<dbReference type="SUPFAM" id="SSF52540">
    <property type="entry name" value="P-loop containing nucleoside triphosphate hydrolases"/>
    <property type="match status" value="1"/>
</dbReference>
<evidence type="ECO:0000313" key="1">
    <source>
        <dbReference type="EMBL" id="GAH28823.1"/>
    </source>
</evidence>
<dbReference type="PANTHER" id="PTHR35023:SF1">
    <property type="entry name" value="MG-PROTOPORPHYRIN IX CHELATASE"/>
    <property type="match status" value="1"/>
</dbReference>
<comment type="caution">
    <text evidence="1">The sequence shown here is derived from an EMBL/GenBank/DDBJ whole genome shotgun (WGS) entry which is preliminary data.</text>
</comment>
<dbReference type="InterPro" id="IPR052989">
    <property type="entry name" value="Mg-chelatase_DI-like"/>
</dbReference>
<proteinExistence type="predicted"/>
<dbReference type="InterPro" id="IPR027417">
    <property type="entry name" value="P-loop_NTPase"/>
</dbReference>
<dbReference type="PANTHER" id="PTHR35023">
    <property type="entry name" value="CHELATASE-RELATED"/>
    <property type="match status" value="1"/>
</dbReference>
<accession>X1G729</accession>
<dbReference type="AlphaFoldDB" id="X1G729"/>
<dbReference type="EMBL" id="BART01040392">
    <property type="protein sequence ID" value="GAH28823.1"/>
    <property type="molecule type" value="Genomic_DNA"/>
</dbReference>
<organism evidence="1">
    <name type="scientific">marine sediment metagenome</name>
    <dbReference type="NCBI Taxonomy" id="412755"/>
    <lineage>
        <taxon>unclassified sequences</taxon>
        <taxon>metagenomes</taxon>
        <taxon>ecological metagenomes</taxon>
    </lineage>
</organism>
<gene>
    <name evidence="1" type="ORF">S01H4_65774</name>
</gene>
<protein>
    <submittedName>
        <fullName evidence="1">Uncharacterized protein</fullName>
    </submittedName>
</protein>
<dbReference type="Gene3D" id="3.40.50.300">
    <property type="entry name" value="P-loop containing nucleotide triphosphate hydrolases"/>
    <property type="match status" value="1"/>
</dbReference>
<feature type="non-terminal residue" evidence="1">
    <location>
        <position position="1"/>
    </location>
</feature>
<reference evidence="1" key="1">
    <citation type="journal article" date="2014" name="Front. Microbiol.">
        <title>High frequency of phylogenetically diverse reductive dehalogenase-homologous genes in deep subseafloor sedimentary metagenomes.</title>
        <authorList>
            <person name="Kawai M."/>
            <person name="Futagami T."/>
            <person name="Toyoda A."/>
            <person name="Takaki Y."/>
            <person name="Nishi S."/>
            <person name="Hori S."/>
            <person name="Arai W."/>
            <person name="Tsubouchi T."/>
            <person name="Morono Y."/>
            <person name="Uchiyama I."/>
            <person name="Ito T."/>
            <person name="Fujiyama A."/>
            <person name="Inagaki F."/>
            <person name="Takami H."/>
        </authorList>
    </citation>
    <scope>NUCLEOTIDE SEQUENCE</scope>
    <source>
        <strain evidence="1">Expedition CK06-06</strain>
    </source>
</reference>
<name>X1G729_9ZZZZ</name>